<dbReference type="PROSITE" id="PS50109">
    <property type="entry name" value="HIS_KIN"/>
    <property type="match status" value="1"/>
</dbReference>
<organism evidence="13 14">
    <name type="scientific">Paenibacillus athensensis</name>
    <dbReference type="NCBI Taxonomy" id="1967502"/>
    <lineage>
        <taxon>Bacteria</taxon>
        <taxon>Bacillati</taxon>
        <taxon>Bacillota</taxon>
        <taxon>Bacilli</taxon>
        <taxon>Bacillales</taxon>
        <taxon>Paenibacillaceae</taxon>
        <taxon>Paenibacillus</taxon>
    </lineage>
</organism>
<evidence type="ECO:0000259" key="11">
    <source>
        <dbReference type="PROSITE" id="PS50109"/>
    </source>
</evidence>
<evidence type="ECO:0000256" key="4">
    <source>
        <dbReference type="ARBA" id="ARBA00022679"/>
    </source>
</evidence>
<feature type="transmembrane region" description="Helical" evidence="10">
    <location>
        <begin position="369"/>
        <end position="389"/>
    </location>
</feature>
<dbReference type="SMART" id="SM00388">
    <property type="entry name" value="HisKA"/>
    <property type="match status" value="1"/>
</dbReference>
<dbReference type="SUPFAM" id="SSF47384">
    <property type="entry name" value="Homodimeric domain of signal transducing histidine kinase"/>
    <property type="match status" value="1"/>
</dbReference>
<dbReference type="InterPro" id="IPR036890">
    <property type="entry name" value="HATPase_C_sf"/>
</dbReference>
<keyword evidence="8" id="KW-0902">Two-component regulatory system</keyword>
<evidence type="ECO:0000256" key="9">
    <source>
        <dbReference type="PROSITE-ProRule" id="PRU00169"/>
    </source>
</evidence>
<evidence type="ECO:0000256" key="10">
    <source>
        <dbReference type="SAM" id="Phobius"/>
    </source>
</evidence>
<dbReference type="InterPro" id="IPR004358">
    <property type="entry name" value="Sig_transdc_His_kin-like_C"/>
</dbReference>
<evidence type="ECO:0000256" key="1">
    <source>
        <dbReference type="ARBA" id="ARBA00000085"/>
    </source>
</evidence>
<dbReference type="Pfam" id="PF02518">
    <property type="entry name" value="HATPase_c"/>
    <property type="match status" value="1"/>
</dbReference>
<keyword evidence="10" id="KW-0812">Transmembrane</keyword>
<feature type="transmembrane region" description="Helical" evidence="10">
    <location>
        <begin position="292"/>
        <end position="310"/>
    </location>
</feature>
<dbReference type="Gene3D" id="3.30.565.10">
    <property type="entry name" value="Histidine kinase-like ATPase, C-terminal domain"/>
    <property type="match status" value="1"/>
</dbReference>
<dbReference type="GO" id="GO:0005524">
    <property type="term" value="F:ATP binding"/>
    <property type="evidence" value="ECO:0007669"/>
    <property type="project" value="UniProtKB-KW"/>
</dbReference>
<keyword evidence="10" id="KW-1133">Transmembrane helix</keyword>
<evidence type="ECO:0000256" key="7">
    <source>
        <dbReference type="ARBA" id="ARBA00022840"/>
    </source>
</evidence>
<dbReference type="PROSITE" id="PS50110">
    <property type="entry name" value="RESPONSE_REGULATORY"/>
    <property type="match status" value="1"/>
</dbReference>
<dbReference type="InterPro" id="IPR003661">
    <property type="entry name" value="HisK_dim/P_dom"/>
</dbReference>
<name>A0A4Y8PTP5_9BACL</name>
<evidence type="ECO:0000256" key="8">
    <source>
        <dbReference type="ARBA" id="ARBA00023012"/>
    </source>
</evidence>
<gene>
    <name evidence="13" type="ORF">B5M42_21985</name>
</gene>
<feature type="transmembrane region" description="Helical" evidence="10">
    <location>
        <begin position="220"/>
        <end position="237"/>
    </location>
</feature>
<dbReference type="SUPFAM" id="SSF52172">
    <property type="entry name" value="CheY-like"/>
    <property type="match status" value="1"/>
</dbReference>
<keyword evidence="14" id="KW-1185">Reference proteome</keyword>
<dbReference type="Pfam" id="PF07695">
    <property type="entry name" value="7TMR-DISM_7TM"/>
    <property type="match status" value="1"/>
</dbReference>
<keyword evidence="10" id="KW-0472">Membrane</keyword>
<keyword evidence="5" id="KW-0547">Nucleotide-binding</keyword>
<dbReference type="SMART" id="SM00387">
    <property type="entry name" value="HATPase_c"/>
    <property type="match status" value="1"/>
</dbReference>
<feature type="modified residue" description="4-aspartylphosphate" evidence="9">
    <location>
        <position position="713"/>
    </location>
</feature>
<dbReference type="PANTHER" id="PTHR43047:SF64">
    <property type="entry name" value="HISTIDINE KINASE CONTAINING CHEY-HOMOLOGOUS RECEIVER DOMAIN AND PAS DOMAIN-RELATED"/>
    <property type="match status" value="1"/>
</dbReference>
<keyword evidence="6" id="KW-0418">Kinase</keyword>
<evidence type="ECO:0000256" key="2">
    <source>
        <dbReference type="ARBA" id="ARBA00012438"/>
    </source>
</evidence>
<keyword evidence="3 9" id="KW-0597">Phosphoprotein</keyword>
<feature type="domain" description="Histidine kinase" evidence="11">
    <location>
        <begin position="424"/>
        <end position="635"/>
    </location>
</feature>
<dbReference type="EMBL" id="MYFO01000042">
    <property type="protein sequence ID" value="TFE83863.1"/>
    <property type="molecule type" value="Genomic_DNA"/>
</dbReference>
<dbReference type="Pfam" id="PF00072">
    <property type="entry name" value="Response_reg"/>
    <property type="match status" value="1"/>
</dbReference>
<reference evidence="13 14" key="1">
    <citation type="submission" date="2017-03" db="EMBL/GenBank/DDBJ databases">
        <title>Isolation of Levoglucosan Utilizing Bacteria.</title>
        <authorList>
            <person name="Arya A.S."/>
        </authorList>
    </citation>
    <scope>NUCLEOTIDE SEQUENCE [LARGE SCALE GENOMIC DNA]</scope>
    <source>
        <strain evidence="13 14">MEC069</strain>
    </source>
</reference>
<accession>A0A4Y8PTP5</accession>
<dbReference type="Gene3D" id="1.10.287.130">
    <property type="match status" value="1"/>
</dbReference>
<dbReference type="InterPro" id="IPR011006">
    <property type="entry name" value="CheY-like_superfamily"/>
</dbReference>
<evidence type="ECO:0000313" key="13">
    <source>
        <dbReference type="EMBL" id="TFE83863.1"/>
    </source>
</evidence>
<dbReference type="InterPro" id="IPR003594">
    <property type="entry name" value="HATPase_dom"/>
</dbReference>
<dbReference type="InterPro" id="IPR011623">
    <property type="entry name" value="7TMR_DISM_rcpt_extracell_dom1"/>
</dbReference>
<evidence type="ECO:0000259" key="12">
    <source>
        <dbReference type="PROSITE" id="PS50110"/>
    </source>
</evidence>
<protein>
    <recommendedName>
        <fullName evidence="2">histidine kinase</fullName>
        <ecNumber evidence="2">2.7.13.3</ecNumber>
    </recommendedName>
</protein>
<dbReference type="EC" id="2.7.13.3" evidence="2"/>
<comment type="catalytic activity">
    <reaction evidence="1">
        <text>ATP + protein L-histidine = ADP + protein N-phospho-L-histidine.</text>
        <dbReference type="EC" id="2.7.13.3"/>
    </reaction>
</comment>
<evidence type="ECO:0000256" key="3">
    <source>
        <dbReference type="ARBA" id="ARBA00022553"/>
    </source>
</evidence>
<feature type="transmembrane region" description="Helical" evidence="10">
    <location>
        <begin position="12"/>
        <end position="34"/>
    </location>
</feature>
<feature type="transmembrane region" description="Helical" evidence="10">
    <location>
        <begin position="193"/>
        <end position="213"/>
    </location>
</feature>
<keyword evidence="7" id="KW-0067">ATP-binding</keyword>
<evidence type="ECO:0000256" key="5">
    <source>
        <dbReference type="ARBA" id="ARBA00022741"/>
    </source>
</evidence>
<dbReference type="InterPro" id="IPR001789">
    <property type="entry name" value="Sig_transdc_resp-reg_receiver"/>
</dbReference>
<dbReference type="AlphaFoldDB" id="A0A4Y8PTP5"/>
<proteinExistence type="predicted"/>
<dbReference type="OrthoDB" id="9809348at2"/>
<sequence>MNLRLRCREMTRIITMASICVILILTFSIGQSVWQSDLTEDGTFIKLTDWQYRLGDSPLDAAGRLVWAEPDGPDAGWSPLAGTKASIDDSPHGMEWLRVRLPERQWKDPALYFLIYGNYEMYVDGKLFYRYGDIVPEGRGPYIGTPNRIVELPPDSAGKMLYIRAQATRLGPNGSKLVSDYADIVVMLGRKEFPYILLGVIYMLAGVIAWCLYSVQRKHNMMYGFGWFTFCIGLYLLCRTDFKDLYLDAPLGWSYVELASLYGGTVGFIYFTECVAGSGPLSVLRKLWQLGLSYAVGSFAASLLFGFSIAKTLAPFQYYMMAAAFVCVVVVSFQAIRKNMEARLMCIGIALLALCGVNDVLWITDIVPVPFTMLHGGLLALLFILVVLLRQVWLATVEAYAAELERKNAELSKYDKLKDHFLANTSHELRTPLNGIIGIAQALAAESAGSARKNLEVIIASGMRLNHLINDILDLNSLKNHPILLNRQLFNLKLTVDNLFILLHPLKKPGVDFVNEVPNLSILADESRIQQILNNLLGNALKFTVSGTITVTASVKDNDRLELIVSDTGTGIAADQLDLIFEEFHQAPAAQADARGRGLGLPITKRLVELHDGTIRVESQLNAGSRFICLFTAPVYAADPALQPPEAGAGALLEPVVHPEKATILVVDDEESNVQVIRQVLSRVPQWRLVVAANGEEALRLAESEYPDLILLDVMMPGMDGFEVCRLLRESPPADDLKIIFLTAKGMQEAQKGYNVGANEYLCKPIDRLELIHRINAHLQSRWFLRKERQQAFTERQLEFLRLAFEHQADSKEDLANRLFVKYETIKKDVKKINQFFGSRTYLEAAVQAKKRNMI</sequence>
<dbReference type="Gene3D" id="3.40.50.2300">
    <property type="match status" value="1"/>
</dbReference>
<feature type="transmembrane region" description="Helical" evidence="10">
    <location>
        <begin position="343"/>
        <end position="363"/>
    </location>
</feature>
<feature type="transmembrane region" description="Helical" evidence="10">
    <location>
        <begin position="252"/>
        <end position="271"/>
    </location>
</feature>
<dbReference type="PANTHER" id="PTHR43047">
    <property type="entry name" value="TWO-COMPONENT HISTIDINE PROTEIN KINASE"/>
    <property type="match status" value="1"/>
</dbReference>
<dbReference type="Pfam" id="PF00512">
    <property type="entry name" value="HisKA"/>
    <property type="match status" value="1"/>
</dbReference>
<dbReference type="SMART" id="SM00448">
    <property type="entry name" value="REC"/>
    <property type="match status" value="1"/>
</dbReference>
<feature type="domain" description="Response regulatory" evidence="12">
    <location>
        <begin position="663"/>
        <end position="779"/>
    </location>
</feature>
<comment type="caution">
    <text evidence="13">The sequence shown here is derived from an EMBL/GenBank/DDBJ whole genome shotgun (WGS) entry which is preliminary data.</text>
</comment>
<dbReference type="GO" id="GO:0000155">
    <property type="term" value="F:phosphorelay sensor kinase activity"/>
    <property type="evidence" value="ECO:0007669"/>
    <property type="project" value="InterPro"/>
</dbReference>
<dbReference type="InterPro" id="IPR005467">
    <property type="entry name" value="His_kinase_dom"/>
</dbReference>
<dbReference type="SUPFAM" id="SSF55874">
    <property type="entry name" value="ATPase domain of HSP90 chaperone/DNA topoisomerase II/histidine kinase"/>
    <property type="match status" value="1"/>
</dbReference>
<dbReference type="PRINTS" id="PR00344">
    <property type="entry name" value="BCTRLSENSOR"/>
</dbReference>
<dbReference type="Proteomes" id="UP000298246">
    <property type="component" value="Unassembled WGS sequence"/>
</dbReference>
<dbReference type="CDD" id="cd16922">
    <property type="entry name" value="HATPase_EvgS-ArcB-TorS-like"/>
    <property type="match status" value="1"/>
</dbReference>
<evidence type="ECO:0000256" key="6">
    <source>
        <dbReference type="ARBA" id="ARBA00022777"/>
    </source>
</evidence>
<evidence type="ECO:0000313" key="14">
    <source>
        <dbReference type="Proteomes" id="UP000298246"/>
    </source>
</evidence>
<feature type="transmembrane region" description="Helical" evidence="10">
    <location>
        <begin position="316"/>
        <end position="336"/>
    </location>
</feature>
<dbReference type="InterPro" id="IPR036097">
    <property type="entry name" value="HisK_dim/P_sf"/>
</dbReference>
<keyword evidence="4" id="KW-0808">Transferase</keyword>
<dbReference type="CDD" id="cd00082">
    <property type="entry name" value="HisKA"/>
    <property type="match status" value="1"/>
</dbReference>